<evidence type="ECO:0000313" key="8">
    <source>
        <dbReference type="EMBL" id="EEZ72322.1"/>
    </source>
</evidence>
<gene>
    <name evidence="8" type="ORF">NEICINOT_03724</name>
</gene>
<dbReference type="EMBL" id="ACDY02000003">
    <property type="protein sequence ID" value="EEZ72322.1"/>
    <property type="molecule type" value="Genomic_DNA"/>
</dbReference>
<dbReference type="AlphaFoldDB" id="D0W246"/>
<dbReference type="GO" id="GO:0009279">
    <property type="term" value="C:cell outer membrane"/>
    <property type="evidence" value="ECO:0007669"/>
    <property type="project" value="UniProtKB-SubCell"/>
</dbReference>
<keyword evidence="2" id="KW-0813">Transport</keyword>
<evidence type="ECO:0000313" key="9">
    <source>
        <dbReference type="Proteomes" id="UP000003294"/>
    </source>
</evidence>
<sequence length="694" mass="78688">MRQKTIGSKFIYRNIPKPKFQLLYRFSGNFLYHFLIYLNFFNRIINNNYYHELKKMKLNTLTWALMTVFSVAPSWAEQLANTEEIQSVKTFSPPKPIAPTAAQGYFPENQFDRTDRSDHYFVTENIDQAFRPLKANSGFYGKSFYNSITAQARGAKVYGVANLNHTKANGYKDGGERDTDWKYSRFNQALVLGFVPSENQEYRLTYLHDDINNDRQPQFVNDALDTERHIAKLNARWGNADLSNTVSAEAGVIKLKRHADNYSLRPNNTPQQVFVELDRKVYDFSLKHDADFGKFHNTAAVSYRNDSQNGERNAHTAMRDFLNGYRFADVHIDRWRIADTLSYKFDDQHKLGLGLSYEINEADVRKNTAQPAHPMNRNLAFASAQQIWKTHYGYDFNGKVRRHALSGELKYDFTPSETQKYSVSLAHLERIGDNTERFNSLAAIVQNRMNGALMNQNPAAAIAGNPLLKTEKHNRIKLTADSRNDYYNGYMNSLAGAGWNVGGTLVADKVKDLIIFDRAHGQSGTVSKGGGIITRNVDARLFTAQAYARYNFNPHWAAGIKAAYNYGHNETDSRPLYQIRPFEAAVQADYKNYFAHGSYNIGAATRFVAKQTRGDFDAASGLGIDKREAAKGFTVADVYAGVNIKDKYGLRLGVNNVFNKKYAEHISGDHVLALSPSVVYAPGRTYWLSLHAAF</sequence>
<dbReference type="Proteomes" id="UP000003294">
    <property type="component" value="Unassembled WGS sequence"/>
</dbReference>
<evidence type="ECO:0000256" key="4">
    <source>
        <dbReference type="ARBA" id="ARBA00022692"/>
    </source>
</evidence>
<dbReference type="PANTHER" id="PTHR30069">
    <property type="entry name" value="TONB-DEPENDENT OUTER MEMBRANE RECEPTOR"/>
    <property type="match status" value="1"/>
</dbReference>
<dbReference type="InterPro" id="IPR039426">
    <property type="entry name" value="TonB-dep_rcpt-like"/>
</dbReference>
<dbReference type="InterPro" id="IPR036942">
    <property type="entry name" value="Beta-barrel_TonB_sf"/>
</dbReference>
<dbReference type="GO" id="GO:0044718">
    <property type="term" value="P:siderophore transmembrane transport"/>
    <property type="evidence" value="ECO:0007669"/>
    <property type="project" value="TreeGrafter"/>
</dbReference>
<evidence type="ECO:0000256" key="6">
    <source>
        <dbReference type="ARBA" id="ARBA00023237"/>
    </source>
</evidence>
<dbReference type="PANTHER" id="PTHR30069:SF49">
    <property type="entry name" value="OUTER MEMBRANE PROTEIN C"/>
    <property type="match status" value="1"/>
</dbReference>
<dbReference type="InterPro" id="IPR010917">
    <property type="entry name" value="TonB_rcpt_CS"/>
</dbReference>
<evidence type="ECO:0000256" key="1">
    <source>
        <dbReference type="ARBA" id="ARBA00004571"/>
    </source>
</evidence>
<dbReference type="GO" id="GO:0015344">
    <property type="term" value="F:siderophore uptake transmembrane transporter activity"/>
    <property type="evidence" value="ECO:0007669"/>
    <property type="project" value="TreeGrafter"/>
</dbReference>
<dbReference type="STRING" id="546262.NEICINOT_03724"/>
<accession>D0W246</accession>
<evidence type="ECO:0000256" key="2">
    <source>
        <dbReference type="ARBA" id="ARBA00022448"/>
    </source>
</evidence>
<organism evidence="8 9">
    <name type="scientific">Neisseria cinerea ATCC 14685</name>
    <dbReference type="NCBI Taxonomy" id="546262"/>
    <lineage>
        <taxon>Bacteria</taxon>
        <taxon>Pseudomonadati</taxon>
        <taxon>Pseudomonadota</taxon>
        <taxon>Betaproteobacteria</taxon>
        <taxon>Neisseriales</taxon>
        <taxon>Neisseriaceae</taxon>
        <taxon>Neisseria</taxon>
    </lineage>
</organism>
<keyword evidence="6" id="KW-0998">Cell outer membrane</keyword>
<evidence type="ECO:0000256" key="5">
    <source>
        <dbReference type="ARBA" id="ARBA00023136"/>
    </source>
</evidence>
<keyword evidence="7" id="KW-1133">Transmembrane helix</keyword>
<comment type="subcellular location">
    <subcellularLocation>
        <location evidence="1">Cell outer membrane</location>
        <topology evidence="1">Multi-pass membrane protein</topology>
    </subcellularLocation>
</comment>
<comment type="caution">
    <text evidence="8">The sequence shown here is derived from an EMBL/GenBank/DDBJ whole genome shotgun (WGS) entry which is preliminary data.</text>
</comment>
<dbReference type="PROSITE" id="PS01156">
    <property type="entry name" value="TONB_DEPENDENT_REC_2"/>
    <property type="match status" value="1"/>
</dbReference>
<reference evidence="8 9" key="1">
    <citation type="submission" date="2009-10" db="EMBL/GenBank/DDBJ databases">
        <authorList>
            <person name="Weinstock G."/>
            <person name="Sodergren E."/>
            <person name="Clifton S."/>
            <person name="Fulton L."/>
            <person name="Fulton B."/>
            <person name="Courtney L."/>
            <person name="Fronick C."/>
            <person name="Harrison M."/>
            <person name="Strong C."/>
            <person name="Farmer C."/>
            <person name="Delahaunty K."/>
            <person name="Markovic C."/>
            <person name="Hall O."/>
            <person name="Minx P."/>
            <person name="Tomlinson C."/>
            <person name="Mitreva M."/>
            <person name="Nelson J."/>
            <person name="Hou S."/>
            <person name="Wollam A."/>
            <person name="Pepin K.H."/>
            <person name="Johnson M."/>
            <person name="Bhonagiri V."/>
            <person name="Nash W.E."/>
            <person name="Warren W."/>
            <person name="Chinwalla A."/>
            <person name="Mardis E.R."/>
            <person name="Wilson R.K."/>
        </authorList>
    </citation>
    <scope>NUCLEOTIDE SEQUENCE [LARGE SCALE GENOMIC DNA]</scope>
    <source>
        <strain evidence="8 9">ATCC 14685</strain>
    </source>
</reference>
<keyword evidence="3" id="KW-1134">Transmembrane beta strand</keyword>
<feature type="transmembrane region" description="Helical" evidence="7">
    <location>
        <begin position="22"/>
        <end position="40"/>
    </location>
</feature>
<protein>
    <submittedName>
        <fullName evidence="8">Uncharacterized protein</fullName>
    </submittedName>
</protein>
<keyword evidence="5 7" id="KW-0472">Membrane</keyword>
<name>D0W246_NEICI</name>
<evidence type="ECO:0000256" key="7">
    <source>
        <dbReference type="SAM" id="Phobius"/>
    </source>
</evidence>
<evidence type="ECO:0000256" key="3">
    <source>
        <dbReference type="ARBA" id="ARBA00022452"/>
    </source>
</evidence>
<dbReference type="SUPFAM" id="SSF56935">
    <property type="entry name" value="Porins"/>
    <property type="match status" value="1"/>
</dbReference>
<dbReference type="eggNOG" id="COG4771">
    <property type="taxonomic scope" value="Bacteria"/>
</dbReference>
<dbReference type="Gene3D" id="2.40.170.20">
    <property type="entry name" value="TonB-dependent receptor, beta-barrel domain"/>
    <property type="match status" value="1"/>
</dbReference>
<proteinExistence type="predicted"/>
<keyword evidence="4 7" id="KW-0812">Transmembrane</keyword>